<feature type="compositionally biased region" description="Basic and acidic residues" evidence="1">
    <location>
        <begin position="1417"/>
        <end position="1428"/>
    </location>
</feature>
<comment type="caution">
    <text evidence="3">The sequence shown here is derived from an EMBL/GenBank/DDBJ whole genome shotgun (WGS) entry which is preliminary data.</text>
</comment>
<dbReference type="InterPro" id="IPR014862">
    <property type="entry name" value="TrwC"/>
</dbReference>
<reference evidence="3 4" key="1">
    <citation type="submission" date="2020-08" db="EMBL/GenBank/DDBJ databases">
        <title>Genomic Encyclopedia of Type Strains, Phase III (KMG-III): the genomes of soil and plant-associated and newly described type strains.</title>
        <authorList>
            <person name="Whitman W."/>
        </authorList>
    </citation>
    <scope>NUCLEOTIDE SEQUENCE [LARGE SCALE GENOMIC DNA]</scope>
    <source>
        <strain evidence="3 4">CECT 8840</strain>
    </source>
</reference>
<dbReference type="Pfam" id="PF08751">
    <property type="entry name" value="TrwC"/>
    <property type="match status" value="1"/>
</dbReference>
<dbReference type="SUPFAM" id="SSF55464">
    <property type="entry name" value="Origin of replication-binding domain, RBD-like"/>
    <property type="match status" value="1"/>
</dbReference>
<gene>
    <name evidence="3" type="ORF">FHS44_008032</name>
</gene>
<dbReference type="EMBL" id="JACHJP010000019">
    <property type="protein sequence ID" value="MBB4920879.1"/>
    <property type="molecule type" value="Genomic_DNA"/>
</dbReference>
<sequence>MLSIAAGYDPGYLTRSVGRGAENYYLSAVAEHGEPPGIWWGEGARALGLEPGSLVEPAIMERLYTTFLDPRDPDFSNRDIPDEEKARLGRRPSQYKSAETIFAELVKKEPQATFERLEELRIKAMKAERKAVYFFDLTFSPTKSVSLLHAGLQASALQAREAGQAERAEAYEKAAAAVWDAVLAGATASLAYTRDHAGAARTGYHGTTVEGRSTGRWTDAGNWAVAQFRQHTSREGEPQLHVHQAVLNRQLCEDGQWRSLDSRAVHRVRPAAAAVGERVMEEQLTRVLGVEWRARPDGHGREIVGVTAEQIALFSSRRAQVTADMEQRIADYEAAHGHKPSARALFLLAQAATKATKAAKPKAKDAPSRAEELRAWQQRVTEMEIDALTQIPGAALGRIGPKAQAAAQERLADLDIKRVVTAAIAEAQEAGTTFSRYEVLRAVARHLPPYLGGLPAERVEALLEELTDIALDPAGAAGARLLNVPDRVQLPAPLQRPDGSSVYAAPCADRYTTAPWLDQETQVVEQALDTGAPRLPSAELAASLGIEVAPDGSVVRLTGARPQGLRLDQAAAVYGIATSGRQVDVLVGPAGAGKSYTVAGLAEVWRTQSGGRVIGLTTAQAAAHVLQAEGLDSAYNIARWSAGIAQGQGDLAYGDLVIVDEASMVSTKDLRKIIRRAHDAGAKVVLSGDVEQLGAPEVGGMMHHLVEVAGAHELVSIARFREEWEREASLRLRSGDTSVLMEYHHRGRVRGGTAEEMAADALDAYLADLVDGRQTLLLAPTNEQASSLSGQVRARLAALGRVSQGGVALRDGNRAGAGDLITARRNDRKIEAGTRTITNRDVLVVESVGAGTLRARLLDHDGRPTDAVVTLPGDYVAEQVELAYAGTVHAAQGRTVDTCHALVDERVTREMLYVMLTRARSGSYAYTVAEERRGADLRSGPDQAHDAYAAQVEQERAAPDPLAVLAGVMGQEELAQTALAAVRAEAERAEHMAHLGSMWTDMVRTHRAEAYIAGAVARGHLLPEYADRLRTDPALGTLARRLRQIEMSGRDPHQVLGIAIVMRELDSADSVAETLHWRLDRVGEELGVDWDELDTSEELIHGTWADRTPDLGPVFTGAAQHVAADMDRRVQRLGERAAERTPSWLAEALGREVPAAAEAEARQEWISRAGAVLAYREQYGVKAPTAREAIGQAPGKTSPEQRAAWYAAYDALGRPGAERDLAAATVGELWVARAAYERDLQWAPPYVADDLREVSIATREHAAEAARLTAQAMAVDGPDQAGLLAQAAGLRAMAAELDTRRGHLEEAHQARQAWWRATEDRRVAAMRADAELRRRADADKTVLLPPLHQVTPAAQAEAEQSRQLLAQAQAEAKVHEGQMALDLTVLEEPEREVQTVHEDQLALDLGLPEETWSTPGRTERQRLEEPEREVQTVHEDQLVLDLGLPEEAWRTPGRTERLADAERAEQQAEISEPMAEQAALDLYGEGQAEAPATQEAILRARAARRIAAARHQEADPVEERLRRSQADRAAAERDARAEAERMRTERDTLERREASRAEQTRQAEQTQTRQAEAGHDLSL</sequence>
<evidence type="ECO:0000313" key="3">
    <source>
        <dbReference type="EMBL" id="MBB4920879.1"/>
    </source>
</evidence>
<name>A0A7W7VSR0_9ACTN</name>
<keyword evidence="4" id="KW-1185">Reference proteome</keyword>
<feature type="compositionally biased region" description="Basic and acidic residues" evidence="1">
    <location>
        <begin position="1510"/>
        <end position="1561"/>
    </location>
</feature>
<accession>A0A7W7VSR0</accession>
<feature type="region of interest" description="Disordered" evidence="1">
    <location>
        <begin position="1407"/>
        <end position="1428"/>
    </location>
</feature>
<dbReference type="SUPFAM" id="SSF52540">
    <property type="entry name" value="P-loop containing nucleoside triphosphate hydrolases"/>
    <property type="match status" value="2"/>
</dbReference>
<protein>
    <submittedName>
        <fullName evidence="3">Conjugative relaxase-like TrwC/TraI family protein</fullName>
    </submittedName>
</protein>
<feature type="region of interest" description="Disordered" evidence="1">
    <location>
        <begin position="1444"/>
        <end position="1473"/>
    </location>
</feature>
<feature type="compositionally biased region" description="Basic and acidic residues" evidence="1">
    <location>
        <begin position="1447"/>
        <end position="1466"/>
    </location>
</feature>
<feature type="compositionally biased region" description="Low complexity" evidence="1">
    <location>
        <begin position="1562"/>
        <end position="1571"/>
    </location>
</feature>
<dbReference type="Gene3D" id="3.40.50.300">
    <property type="entry name" value="P-loop containing nucleotide triphosphate hydrolases"/>
    <property type="match status" value="2"/>
</dbReference>
<evidence type="ECO:0000256" key="1">
    <source>
        <dbReference type="SAM" id="MobiDB-lite"/>
    </source>
</evidence>
<dbReference type="Pfam" id="PF13604">
    <property type="entry name" value="AAA_30"/>
    <property type="match status" value="1"/>
</dbReference>
<evidence type="ECO:0000259" key="2">
    <source>
        <dbReference type="Pfam" id="PF08751"/>
    </source>
</evidence>
<feature type="domain" description="TrwC relaxase" evidence="2">
    <location>
        <begin position="11"/>
        <end position="382"/>
    </location>
</feature>
<dbReference type="RefSeq" id="WP_184725625.1">
    <property type="nucleotide sequence ID" value="NZ_JACHJP010000019.1"/>
</dbReference>
<dbReference type="InterPro" id="IPR027417">
    <property type="entry name" value="P-loop_NTPase"/>
</dbReference>
<evidence type="ECO:0000313" key="4">
    <source>
        <dbReference type="Proteomes" id="UP000552644"/>
    </source>
</evidence>
<dbReference type="NCBIfam" id="NF041492">
    <property type="entry name" value="MobF"/>
    <property type="match status" value="1"/>
</dbReference>
<dbReference type="CDD" id="cd18809">
    <property type="entry name" value="SF1_C_RecD"/>
    <property type="match status" value="1"/>
</dbReference>
<organism evidence="3 4">
    <name type="scientific">Streptosporangium saharense</name>
    <dbReference type="NCBI Taxonomy" id="1706840"/>
    <lineage>
        <taxon>Bacteria</taxon>
        <taxon>Bacillati</taxon>
        <taxon>Actinomycetota</taxon>
        <taxon>Actinomycetes</taxon>
        <taxon>Streptosporangiales</taxon>
        <taxon>Streptosporangiaceae</taxon>
        <taxon>Streptosporangium</taxon>
    </lineage>
</organism>
<proteinExistence type="predicted"/>
<feature type="region of interest" description="Disordered" evidence="1">
    <location>
        <begin position="1509"/>
        <end position="1579"/>
    </location>
</feature>
<dbReference type="Proteomes" id="UP000552644">
    <property type="component" value="Unassembled WGS sequence"/>
</dbReference>